<sequence length="816" mass="92952">MMERESSDEDEDRENLISQNARSNDVVKSPNHRHRSAFHIDDDFRSRFSGVTRRFHKRYLMAIFLPMLILILYFTTDLRSLFQMRIPTIKNIGGNNPSMDRIRESELRALYLLRQQELELFKMWNYTTLVNKPNFSLVNNSNLVNLTSANNNGVDVPSSSMLEDLKSRVFSQISLNKQIQGVLLSSHENGGSLELNENYTDASFSGWNGCRKVDQRLSERRTMEWKPRSDKYLFAICVSGQMSNHLICLEKHMFFAALLNRILVIPSSKVDFEFHRVLDIEHINKCLGRKVVVTFEEFAESKKKHLHIDKLMCYFSSPQPCYMDDERVKKLKGLGLSLGKIEAVWNEDVKKPNQRTVQDVLAKFSSDDNVIAIGDVFFADVEREWVMQPGGPIAHKCKTLIEPSRLILLTAQRFIQTFLGKDFIALHFRRHGFLKFCNAKQPSCFYPVPQAAECINRVLERANTPVIYLSTDAAESETGLLQSLLVWNGKTVPLVRRPARNFAEKWDALLYRHGLDGDSQVEAMLDKTICAMSSVFIGSSGSTFTEDILRLRKDWGSASLCDEYLCQGELPNFTAEDDSNLIFPKPKFLTAKTRGFLLPQSSFVSIQKRAKVVVFPIRGRNWCFSRSIDPSLLAPQSSNTPSTLKDLCSKIFSSSQHNKTSSEDSKVELAVDFVANKGSIIHKKYFYGSAVLLPLTSLFMFLPLPNIPFFWILFRTYSHWRASQGSEKLLHLVSDASSRPEQSIEMAKDGKVSSANSDEGSDHSTASPLVFQPSEELQKLLHYKDGEDGLSECSISKICKIFYLNSTDVVKYRHSI</sequence>
<evidence type="ECO:0000256" key="18">
    <source>
        <dbReference type="SAM" id="Phobius"/>
    </source>
</evidence>
<keyword evidence="11" id="KW-0325">Glycoprotein</keyword>
<evidence type="ECO:0000313" key="19">
    <source>
        <dbReference type="EMBL" id="KAL0414985.1"/>
    </source>
</evidence>
<dbReference type="AlphaFoldDB" id="A0AAW2UCH3"/>
<dbReference type="GO" id="GO:0046922">
    <property type="term" value="F:peptide-O-fucosyltransferase activity"/>
    <property type="evidence" value="ECO:0007669"/>
    <property type="project" value="InterPro"/>
</dbReference>
<evidence type="ECO:0000256" key="8">
    <source>
        <dbReference type="ARBA" id="ARBA00022824"/>
    </source>
</evidence>
<evidence type="ECO:0000256" key="9">
    <source>
        <dbReference type="ARBA" id="ARBA00022989"/>
    </source>
</evidence>
<comment type="similarity">
    <text evidence="4">Belongs to the glycosyltransferase GT106 family.</text>
</comment>
<comment type="caution">
    <text evidence="19">The sequence shown here is derived from an EMBL/GenBank/DDBJ whole genome shotgun (WGS) entry which is preliminary data.</text>
</comment>
<feature type="region of interest" description="Disordered" evidence="17">
    <location>
        <begin position="741"/>
        <end position="767"/>
    </location>
</feature>
<keyword evidence="7 18" id="KW-0812">Transmembrane</keyword>
<dbReference type="Pfam" id="PF10250">
    <property type="entry name" value="O-FucT"/>
    <property type="match status" value="1"/>
</dbReference>
<keyword evidence="5" id="KW-0328">Glycosyltransferase</keyword>
<dbReference type="CDD" id="cd11296">
    <property type="entry name" value="O-FucT_like"/>
    <property type="match status" value="1"/>
</dbReference>
<evidence type="ECO:0000256" key="10">
    <source>
        <dbReference type="ARBA" id="ARBA00023136"/>
    </source>
</evidence>
<dbReference type="InterPro" id="IPR019378">
    <property type="entry name" value="GDP-Fuc_O-FucTrfase"/>
</dbReference>
<dbReference type="Gene3D" id="3.40.50.11350">
    <property type="match status" value="1"/>
</dbReference>
<keyword evidence="12" id="KW-0294">Fucose metabolism</keyword>
<keyword evidence="13" id="KW-0119">Carbohydrate metabolism</keyword>
<evidence type="ECO:0000256" key="1">
    <source>
        <dbReference type="ARBA" id="ARBA00004167"/>
    </source>
</evidence>
<accession>A0AAW2UCH3</accession>
<keyword evidence="8" id="KW-0256">Endoplasmic reticulum</keyword>
<dbReference type="PANTHER" id="PTHR13398">
    <property type="entry name" value="GDP-FUCOSE PROTEIN O-FUCOSYLTRANSFERASE 2"/>
    <property type="match status" value="1"/>
</dbReference>
<evidence type="ECO:0000256" key="5">
    <source>
        <dbReference type="ARBA" id="ARBA00022676"/>
    </source>
</evidence>
<gene>
    <name evidence="19" type="ORF">Slati_3330400</name>
</gene>
<feature type="compositionally biased region" description="Polar residues" evidence="17">
    <location>
        <begin position="753"/>
        <end position="767"/>
    </location>
</feature>
<comment type="similarity">
    <text evidence="14">Belongs to the glycosyltransferase 68 family.</text>
</comment>
<evidence type="ECO:0000256" key="7">
    <source>
        <dbReference type="ARBA" id="ARBA00022692"/>
    </source>
</evidence>
<dbReference type="FunFam" id="3.40.50.11350:FF:000005">
    <property type="entry name" value="O-fucosyltransferase family protein"/>
    <property type="match status" value="1"/>
</dbReference>
<proteinExistence type="inferred from homology"/>
<organism evidence="19">
    <name type="scientific">Sesamum latifolium</name>
    <dbReference type="NCBI Taxonomy" id="2727402"/>
    <lineage>
        <taxon>Eukaryota</taxon>
        <taxon>Viridiplantae</taxon>
        <taxon>Streptophyta</taxon>
        <taxon>Embryophyta</taxon>
        <taxon>Tracheophyta</taxon>
        <taxon>Spermatophyta</taxon>
        <taxon>Magnoliopsida</taxon>
        <taxon>eudicotyledons</taxon>
        <taxon>Gunneridae</taxon>
        <taxon>Pentapetalae</taxon>
        <taxon>asterids</taxon>
        <taxon>lamiids</taxon>
        <taxon>Lamiales</taxon>
        <taxon>Pedaliaceae</taxon>
        <taxon>Sesamum</taxon>
    </lineage>
</organism>
<comment type="subcellular location">
    <subcellularLocation>
        <location evidence="2">Endoplasmic reticulum</location>
    </subcellularLocation>
    <subcellularLocation>
        <location evidence="1">Membrane</location>
        <topology evidence="1">Single-pass membrane protein</topology>
    </subcellularLocation>
</comment>
<keyword evidence="10 18" id="KW-0472">Membrane</keyword>
<feature type="region of interest" description="Disordered" evidence="17">
    <location>
        <begin position="1"/>
        <end position="30"/>
    </location>
</feature>
<evidence type="ECO:0000256" key="11">
    <source>
        <dbReference type="ARBA" id="ARBA00023180"/>
    </source>
</evidence>
<evidence type="ECO:0000256" key="4">
    <source>
        <dbReference type="ARBA" id="ARBA00007737"/>
    </source>
</evidence>
<evidence type="ECO:0000256" key="6">
    <source>
        <dbReference type="ARBA" id="ARBA00022679"/>
    </source>
</evidence>
<evidence type="ECO:0000256" key="16">
    <source>
        <dbReference type="ARBA" id="ARBA00030350"/>
    </source>
</evidence>
<evidence type="ECO:0000256" key="2">
    <source>
        <dbReference type="ARBA" id="ARBA00004240"/>
    </source>
</evidence>
<feature type="transmembrane region" description="Helical" evidence="18">
    <location>
        <begin position="59"/>
        <end position="76"/>
    </location>
</feature>
<reference evidence="19" key="1">
    <citation type="submission" date="2020-06" db="EMBL/GenBank/DDBJ databases">
        <authorList>
            <person name="Li T."/>
            <person name="Hu X."/>
            <person name="Zhang T."/>
            <person name="Song X."/>
            <person name="Zhang H."/>
            <person name="Dai N."/>
            <person name="Sheng W."/>
            <person name="Hou X."/>
            <person name="Wei L."/>
        </authorList>
    </citation>
    <scope>NUCLEOTIDE SEQUENCE</scope>
    <source>
        <strain evidence="19">KEN1</strain>
        <tissue evidence="19">Leaf</tissue>
    </source>
</reference>
<protein>
    <recommendedName>
        <fullName evidence="15">GDP-fucose protein O-fucosyltransferase 2</fullName>
    </recommendedName>
    <alternativeName>
        <fullName evidence="16">O-fucosyltransferase family protein</fullName>
    </alternativeName>
</protein>
<name>A0AAW2UCH3_9LAMI</name>
<evidence type="ECO:0000256" key="13">
    <source>
        <dbReference type="ARBA" id="ARBA00023277"/>
    </source>
</evidence>
<dbReference type="PANTHER" id="PTHR13398:SF0">
    <property type="entry name" value="GDP-FUCOSE PROTEIN O-FUCOSYLTRANSFERASE 2"/>
    <property type="match status" value="1"/>
</dbReference>
<reference evidence="19" key="2">
    <citation type="journal article" date="2024" name="Plant">
        <title>Genomic evolution and insights into agronomic trait innovations of Sesamum species.</title>
        <authorList>
            <person name="Miao H."/>
            <person name="Wang L."/>
            <person name="Qu L."/>
            <person name="Liu H."/>
            <person name="Sun Y."/>
            <person name="Le M."/>
            <person name="Wang Q."/>
            <person name="Wei S."/>
            <person name="Zheng Y."/>
            <person name="Lin W."/>
            <person name="Duan Y."/>
            <person name="Cao H."/>
            <person name="Xiong S."/>
            <person name="Wang X."/>
            <person name="Wei L."/>
            <person name="Li C."/>
            <person name="Ma Q."/>
            <person name="Ju M."/>
            <person name="Zhao R."/>
            <person name="Li G."/>
            <person name="Mu C."/>
            <person name="Tian Q."/>
            <person name="Mei H."/>
            <person name="Zhang T."/>
            <person name="Gao T."/>
            <person name="Zhang H."/>
        </authorList>
    </citation>
    <scope>NUCLEOTIDE SEQUENCE</scope>
    <source>
        <strain evidence="19">KEN1</strain>
    </source>
</reference>
<evidence type="ECO:0000256" key="14">
    <source>
        <dbReference type="ARBA" id="ARBA00025803"/>
    </source>
</evidence>
<comment type="pathway">
    <text evidence="3">Protein modification; protein glycosylation.</text>
</comment>
<dbReference type="GO" id="GO:0006004">
    <property type="term" value="P:fucose metabolic process"/>
    <property type="evidence" value="ECO:0007669"/>
    <property type="project" value="UniProtKB-KW"/>
</dbReference>
<evidence type="ECO:0000256" key="3">
    <source>
        <dbReference type="ARBA" id="ARBA00004922"/>
    </source>
</evidence>
<dbReference type="Pfam" id="PF10173">
    <property type="entry name" value="Mit_KHE1"/>
    <property type="match status" value="1"/>
</dbReference>
<evidence type="ECO:0000256" key="12">
    <source>
        <dbReference type="ARBA" id="ARBA00023253"/>
    </source>
</evidence>
<evidence type="ECO:0000256" key="15">
    <source>
        <dbReference type="ARBA" id="ARBA00026232"/>
    </source>
</evidence>
<evidence type="ECO:0000256" key="17">
    <source>
        <dbReference type="SAM" id="MobiDB-lite"/>
    </source>
</evidence>
<dbReference type="GO" id="GO:0016020">
    <property type="term" value="C:membrane"/>
    <property type="evidence" value="ECO:0007669"/>
    <property type="project" value="UniProtKB-SubCell"/>
</dbReference>
<keyword evidence="9 18" id="KW-1133">Transmembrane helix</keyword>
<feature type="compositionally biased region" description="Acidic residues" evidence="17">
    <location>
        <begin position="1"/>
        <end position="13"/>
    </location>
</feature>
<dbReference type="GO" id="GO:0005783">
    <property type="term" value="C:endoplasmic reticulum"/>
    <property type="evidence" value="ECO:0007669"/>
    <property type="project" value="UniProtKB-SubCell"/>
</dbReference>
<dbReference type="EMBL" id="JACGWN010000012">
    <property type="protein sequence ID" value="KAL0414985.1"/>
    <property type="molecule type" value="Genomic_DNA"/>
</dbReference>
<feature type="transmembrane region" description="Helical" evidence="18">
    <location>
        <begin position="685"/>
        <end position="714"/>
    </location>
</feature>
<keyword evidence="6" id="KW-0808">Transferase</keyword>
<dbReference type="InterPro" id="IPR018786">
    <property type="entry name" value="Mit_KHE1"/>
</dbReference>
<dbReference type="InterPro" id="IPR045130">
    <property type="entry name" value="OFUT2-like"/>
</dbReference>